<reference evidence="2" key="2">
    <citation type="journal article" date="2021" name="PeerJ">
        <title>Extensive microbial diversity within the chicken gut microbiome revealed by metagenomics and culture.</title>
        <authorList>
            <person name="Gilroy R."/>
            <person name="Ravi A."/>
            <person name="Getino M."/>
            <person name="Pursley I."/>
            <person name="Horton D.L."/>
            <person name="Alikhan N.F."/>
            <person name="Baker D."/>
            <person name="Gharbi K."/>
            <person name="Hall N."/>
            <person name="Watson M."/>
            <person name="Adriaenssens E.M."/>
            <person name="Foster-Nyarko E."/>
            <person name="Jarju S."/>
            <person name="Secka A."/>
            <person name="Antonio M."/>
            <person name="Oren A."/>
            <person name="Chaudhuri R.R."/>
            <person name="La Ragione R."/>
            <person name="Hildebrand F."/>
            <person name="Pallen M.J."/>
        </authorList>
    </citation>
    <scope>NUCLEOTIDE SEQUENCE</scope>
    <source>
        <strain evidence="2">CHK195-4489</strain>
    </source>
</reference>
<reference evidence="2" key="1">
    <citation type="submission" date="2020-10" db="EMBL/GenBank/DDBJ databases">
        <authorList>
            <person name="Gilroy R."/>
        </authorList>
    </citation>
    <scope>NUCLEOTIDE SEQUENCE</scope>
    <source>
        <strain evidence="2">CHK195-4489</strain>
    </source>
</reference>
<feature type="non-terminal residue" evidence="2">
    <location>
        <position position="1"/>
    </location>
</feature>
<dbReference type="AlphaFoldDB" id="A0A9D1I9Q2"/>
<accession>A0A9D1I9Q2</accession>
<dbReference type="InterPro" id="IPR049435">
    <property type="entry name" value="Cas_Cas6_C"/>
</dbReference>
<evidence type="ECO:0000259" key="1">
    <source>
        <dbReference type="Pfam" id="PF01881"/>
    </source>
</evidence>
<dbReference type="Proteomes" id="UP000824089">
    <property type="component" value="Unassembled WGS sequence"/>
</dbReference>
<dbReference type="Gene3D" id="3.30.70.1900">
    <property type="match status" value="1"/>
</dbReference>
<proteinExistence type="predicted"/>
<sequence length="53" mass="5760">MGKTVARFYTEQLECSLGSAVLCGEPRLLQELYDNGIGSRCSAGFGVFRILTT</sequence>
<gene>
    <name evidence="2" type="ORF">IAD50_08315</name>
</gene>
<evidence type="ECO:0000313" key="2">
    <source>
        <dbReference type="EMBL" id="HIU30282.1"/>
    </source>
</evidence>
<feature type="domain" description="CRISPR associated protein Cas6 C-terminal" evidence="1">
    <location>
        <begin position="10"/>
        <end position="49"/>
    </location>
</feature>
<organism evidence="2 3">
    <name type="scientific">Candidatus Egerieisoma faecipullorum</name>
    <dbReference type="NCBI Taxonomy" id="2840963"/>
    <lineage>
        <taxon>Bacteria</taxon>
        <taxon>Bacillati</taxon>
        <taxon>Bacillota</taxon>
        <taxon>Clostridia</taxon>
        <taxon>Eubacteriales</taxon>
        <taxon>Clostridiaceae</taxon>
        <taxon>Clostridiaceae incertae sedis</taxon>
        <taxon>Candidatus Egerieisoma</taxon>
    </lineage>
</organism>
<name>A0A9D1I9Q2_9CLOT</name>
<dbReference type="Pfam" id="PF01881">
    <property type="entry name" value="Cas_Cas6_C"/>
    <property type="match status" value="1"/>
</dbReference>
<evidence type="ECO:0000313" key="3">
    <source>
        <dbReference type="Proteomes" id="UP000824089"/>
    </source>
</evidence>
<dbReference type="EMBL" id="DVMM01000184">
    <property type="protein sequence ID" value="HIU30282.1"/>
    <property type="molecule type" value="Genomic_DNA"/>
</dbReference>
<protein>
    <submittedName>
        <fullName evidence="2">CRISPR-associated endoribonuclease Cas6</fullName>
    </submittedName>
</protein>
<comment type="caution">
    <text evidence="2">The sequence shown here is derived from an EMBL/GenBank/DDBJ whole genome shotgun (WGS) entry which is preliminary data.</text>
</comment>